<accession>A0ABN2Y129</accession>
<comment type="caution">
    <text evidence="2">The sequence shown here is derived from an EMBL/GenBank/DDBJ whole genome shotgun (WGS) entry which is preliminary data.</text>
</comment>
<feature type="compositionally biased region" description="Basic residues" evidence="1">
    <location>
        <begin position="1"/>
        <end position="12"/>
    </location>
</feature>
<gene>
    <name evidence="2" type="ORF">GCM10009759_69640</name>
</gene>
<evidence type="ECO:0000256" key="1">
    <source>
        <dbReference type="SAM" id="MobiDB-lite"/>
    </source>
</evidence>
<name>A0ABN2Y129_9ACTN</name>
<evidence type="ECO:0000313" key="2">
    <source>
        <dbReference type="EMBL" id="GAA2120612.1"/>
    </source>
</evidence>
<organism evidence="2 3">
    <name type="scientific">Kitasatospora saccharophila</name>
    <dbReference type="NCBI Taxonomy" id="407973"/>
    <lineage>
        <taxon>Bacteria</taxon>
        <taxon>Bacillati</taxon>
        <taxon>Actinomycetota</taxon>
        <taxon>Actinomycetes</taxon>
        <taxon>Kitasatosporales</taxon>
        <taxon>Streptomycetaceae</taxon>
        <taxon>Kitasatospora</taxon>
    </lineage>
</organism>
<dbReference type="RefSeq" id="WP_344558119.1">
    <property type="nucleotide sequence ID" value="NZ_BAAANS010000074.1"/>
</dbReference>
<dbReference type="Proteomes" id="UP001500897">
    <property type="component" value="Unassembled WGS sequence"/>
</dbReference>
<evidence type="ECO:0000313" key="3">
    <source>
        <dbReference type="Proteomes" id="UP001500897"/>
    </source>
</evidence>
<keyword evidence="3" id="KW-1185">Reference proteome</keyword>
<proteinExistence type="predicted"/>
<dbReference type="EMBL" id="BAAANS010000074">
    <property type="protein sequence ID" value="GAA2120612.1"/>
    <property type="molecule type" value="Genomic_DNA"/>
</dbReference>
<feature type="region of interest" description="Disordered" evidence="1">
    <location>
        <begin position="1"/>
        <end position="49"/>
    </location>
</feature>
<sequence length="73" mass="8289">MASTHPRNRARSKSLQGPRATIPPRRPRRPRPKPVPTPAQNGPQAADRFRIVLRPVRPTAQRAYEIELFGDLD</sequence>
<reference evidence="2 3" key="1">
    <citation type="journal article" date="2019" name="Int. J. Syst. Evol. Microbiol.">
        <title>The Global Catalogue of Microorganisms (GCM) 10K type strain sequencing project: providing services to taxonomists for standard genome sequencing and annotation.</title>
        <authorList>
            <consortium name="The Broad Institute Genomics Platform"/>
            <consortium name="The Broad Institute Genome Sequencing Center for Infectious Disease"/>
            <person name="Wu L."/>
            <person name="Ma J."/>
        </authorList>
    </citation>
    <scope>NUCLEOTIDE SEQUENCE [LARGE SCALE GENOMIC DNA]</scope>
    <source>
        <strain evidence="2 3">JCM 14559</strain>
    </source>
</reference>
<protein>
    <submittedName>
        <fullName evidence="2">Uncharacterized protein</fullName>
    </submittedName>
</protein>